<keyword evidence="3" id="KW-1185">Reference proteome</keyword>
<evidence type="ECO:0000313" key="2">
    <source>
        <dbReference type="EMBL" id="KAF6199557.1"/>
    </source>
</evidence>
<dbReference type="EMBL" id="WIXP02000015">
    <property type="protein sequence ID" value="KAF6199557.1"/>
    <property type="molecule type" value="Genomic_DNA"/>
</dbReference>
<dbReference type="SUPFAM" id="SSF57095">
    <property type="entry name" value="Scorpion toxin-like"/>
    <property type="match status" value="1"/>
</dbReference>
<proteinExistence type="predicted"/>
<reference evidence="2" key="1">
    <citation type="journal article" date="2021" name="Mol. Ecol. Resour.">
        <title>Apolygus lucorum genome provides insights into omnivorousness and mesophyll feeding.</title>
        <authorList>
            <person name="Liu Y."/>
            <person name="Liu H."/>
            <person name="Wang H."/>
            <person name="Huang T."/>
            <person name="Liu B."/>
            <person name="Yang B."/>
            <person name="Yin L."/>
            <person name="Li B."/>
            <person name="Zhang Y."/>
            <person name="Zhang S."/>
            <person name="Jiang F."/>
            <person name="Zhang X."/>
            <person name="Ren Y."/>
            <person name="Wang B."/>
            <person name="Wang S."/>
            <person name="Lu Y."/>
            <person name="Wu K."/>
            <person name="Fan W."/>
            <person name="Wang G."/>
        </authorList>
    </citation>
    <scope>NUCLEOTIDE SEQUENCE</scope>
    <source>
        <strain evidence="2">12Hb</strain>
    </source>
</reference>
<protein>
    <recommendedName>
        <fullName evidence="4">Invertebrate defensins family profile domain-containing protein</fullName>
    </recommendedName>
</protein>
<comment type="caution">
    <text evidence="2">The sequence shown here is derived from an EMBL/GenBank/DDBJ whole genome shotgun (WGS) entry which is preliminary data.</text>
</comment>
<accession>A0A8S9WSB1</accession>
<keyword evidence="1" id="KW-0732">Signal</keyword>
<evidence type="ECO:0000256" key="1">
    <source>
        <dbReference type="SAM" id="SignalP"/>
    </source>
</evidence>
<gene>
    <name evidence="2" type="ORF">GE061_007583</name>
</gene>
<sequence length="73" mass="7805">MSFTAKQVVLVAVVILSVSQLSMSDNSKDVDSSPDTHPLIVCTRIPPISCKVKCRESGYGDGKCVGSFCHCTK</sequence>
<dbReference type="InterPro" id="IPR036574">
    <property type="entry name" value="Scorpion_toxin-like_sf"/>
</dbReference>
<evidence type="ECO:0000313" key="3">
    <source>
        <dbReference type="Proteomes" id="UP000466442"/>
    </source>
</evidence>
<evidence type="ECO:0008006" key="4">
    <source>
        <dbReference type="Google" id="ProtNLM"/>
    </source>
</evidence>
<name>A0A8S9WSB1_APOLU</name>
<feature type="signal peptide" evidence="1">
    <location>
        <begin position="1"/>
        <end position="24"/>
    </location>
</feature>
<dbReference type="Proteomes" id="UP000466442">
    <property type="component" value="Unassembled WGS sequence"/>
</dbReference>
<feature type="chain" id="PRO_5035905385" description="Invertebrate defensins family profile domain-containing protein" evidence="1">
    <location>
        <begin position="25"/>
        <end position="73"/>
    </location>
</feature>
<dbReference type="GO" id="GO:0051707">
    <property type="term" value="P:response to other organism"/>
    <property type="evidence" value="ECO:0007669"/>
    <property type="project" value="UniProtKB-ARBA"/>
</dbReference>
<dbReference type="AlphaFoldDB" id="A0A8S9WSB1"/>
<organism evidence="2 3">
    <name type="scientific">Apolygus lucorum</name>
    <name type="common">Small green plant bug</name>
    <name type="synonym">Lygocoris lucorum</name>
    <dbReference type="NCBI Taxonomy" id="248454"/>
    <lineage>
        <taxon>Eukaryota</taxon>
        <taxon>Metazoa</taxon>
        <taxon>Ecdysozoa</taxon>
        <taxon>Arthropoda</taxon>
        <taxon>Hexapoda</taxon>
        <taxon>Insecta</taxon>
        <taxon>Pterygota</taxon>
        <taxon>Neoptera</taxon>
        <taxon>Paraneoptera</taxon>
        <taxon>Hemiptera</taxon>
        <taxon>Heteroptera</taxon>
        <taxon>Panheteroptera</taxon>
        <taxon>Cimicomorpha</taxon>
        <taxon>Miridae</taxon>
        <taxon>Mirini</taxon>
        <taxon>Apolygus</taxon>
    </lineage>
</organism>